<protein>
    <submittedName>
        <fullName evidence="5">Haloacid dehalogenase superfamily, subfamily IA, variant 3 with third motif having DD or ED</fullName>
    </submittedName>
</protein>
<dbReference type="SUPFAM" id="SSF56784">
    <property type="entry name" value="HAD-like"/>
    <property type="match status" value="1"/>
</dbReference>
<dbReference type="InterPro" id="IPR051600">
    <property type="entry name" value="Beta-PGM-like"/>
</dbReference>
<dbReference type="InterPro" id="IPR036412">
    <property type="entry name" value="HAD-like_sf"/>
</dbReference>
<dbReference type="InterPro" id="IPR023198">
    <property type="entry name" value="PGP-like_dom2"/>
</dbReference>
<evidence type="ECO:0000313" key="5">
    <source>
        <dbReference type="EMBL" id="SOH92293.1"/>
    </source>
</evidence>
<comment type="cofactor">
    <cofactor evidence="1">
        <name>Mg(2+)</name>
        <dbReference type="ChEBI" id="CHEBI:18420"/>
    </cofactor>
</comment>
<dbReference type="NCBIfam" id="TIGR01509">
    <property type="entry name" value="HAD-SF-IA-v3"/>
    <property type="match status" value="1"/>
</dbReference>
<dbReference type="RefSeq" id="WP_097927885.1">
    <property type="nucleotide sequence ID" value="NZ_OCTN01000001.1"/>
</dbReference>
<dbReference type="OrthoDB" id="9797743at2"/>
<reference evidence="6" key="1">
    <citation type="submission" date="2017-09" db="EMBL/GenBank/DDBJ databases">
        <authorList>
            <person name="Varghese N."/>
            <person name="Submissions S."/>
        </authorList>
    </citation>
    <scope>NUCLEOTIDE SEQUENCE [LARGE SCALE GENOMIC DNA]</scope>
    <source>
        <strain evidence="6">C7</strain>
    </source>
</reference>
<dbReference type="SFLD" id="SFLDG01135">
    <property type="entry name" value="C1.5.6:_HAD__Beta-PGM__Phospha"/>
    <property type="match status" value="1"/>
</dbReference>
<dbReference type="PANTHER" id="PTHR46193">
    <property type="entry name" value="6-PHOSPHOGLUCONATE PHOSPHATASE"/>
    <property type="match status" value="1"/>
</dbReference>
<sequence length="213" mass="22484">MIQAVIFDCDGVLVDSEHLTNRVICENLAARGLEWTEDVIMDRFVGGTMTAVGQAAAQAGARIEENWVSAIYEEMYAVLAKEVTEVAGVTDLLNWLDAQGIPYAVGSNGTMRKMLVTLGRCGLTDRLDGRLLSAQEVGASKPAPDVYLAAAKLLGVEPSQAVVVEDSATGARAARAAGMTCYGYAPEDDGAKLAAVGAVPFHAMRDLPALLRP</sequence>
<keyword evidence="4" id="KW-0460">Magnesium</keyword>
<evidence type="ECO:0000256" key="2">
    <source>
        <dbReference type="ARBA" id="ARBA00006171"/>
    </source>
</evidence>
<evidence type="ECO:0000313" key="6">
    <source>
        <dbReference type="Proteomes" id="UP000220034"/>
    </source>
</evidence>
<comment type="similarity">
    <text evidence="2">Belongs to the HAD-like hydrolase superfamily. CbbY/CbbZ/Gph/YieH family.</text>
</comment>
<dbReference type="GO" id="GO:0003824">
    <property type="term" value="F:catalytic activity"/>
    <property type="evidence" value="ECO:0007669"/>
    <property type="project" value="UniProtKB-ARBA"/>
</dbReference>
<keyword evidence="6" id="KW-1185">Reference proteome</keyword>
<evidence type="ECO:0000256" key="3">
    <source>
        <dbReference type="ARBA" id="ARBA00022723"/>
    </source>
</evidence>
<gene>
    <name evidence="5" type="ORF">SAMN06273572_101135</name>
</gene>
<dbReference type="GO" id="GO:0046872">
    <property type="term" value="F:metal ion binding"/>
    <property type="evidence" value="ECO:0007669"/>
    <property type="project" value="UniProtKB-KW"/>
</dbReference>
<dbReference type="Gene3D" id="3.40.50.1000">
    <property type="entry name" value="HAD superfamily/HAD-like"/>
    <property type="match status" value="1"/>
</dbReference>
<dbReference type="SFLD" id="SFLDG01129">
    <property type="entry name" value="C1.5:_HAD__Beta-PGM__Phosphata"/>
    <property type="match status" value="1"/>
</dbReference>
<organism evidence="5 6">
    <name type="scientific">Pontivivens marinum</name>
    <dbReference type="NCBI Taxonomy" id="1690039"/>
    <lineage>
        <taxon>Bacteria</taxon>
        <taxon>Pseudomonadati</taxon>
        <taxon>Pseudomonadota</taxon>
        <taxon>Alphaproteobacteria</taxon>
        <taxon>Rhodobacterales</taxon>
        <taxon>Paracoccaceae</taxon>
        <taxon>Pontivivens</taxon>
    </lineage>
</organism>
<dbReference type="SFLD" id="SFLDS00003">
    <property type="entry name" value="Haloacid_Dehalogenase"/>
    <property type="match status" value="1"/>
</dbReference>
<dbReference type="PANTHER" id="PTHR46193:SF10">
    <property type="entry name" value="6-PHOSPHOGLUCONATE PHOSPHATASE"/>
    <property type="match status" value="1"/>
</dbReference>
<evidence type="ECO:0000256" key="1">
    <source>
        <dbReference type="ARBA" id="ARBA00001946"/>
    </source>
</evidence>
<keyword evidence="3" id="KW-0479">Metal-binding</keyword>
<accession>A0A2C9CM01</accession>
<dbReference type="Gene3D" id="1.10.150.240">
    <property type="entry name" value="Putative phosphatase, domain 2"/>
    <property type="match status" value="1"/>
</dbReference>
<dbReference type="InterPro" id="IPR006439">
    <property type="entry name" value="HAD-SF_hydro_IA"/>
</dbReference>
<dbReference type="InterPro" id="IPR023214">
    <property type="entry name" value="HAD_sf"/>
</dbReference>
<evidence type="ECO:0000256" key="4">
    <source>
        <dbReference type="ARBA" id="ARBA00022842"/>
    </source>
</evidence>
<dbReference type="AlphaFoldDB" id="A0A2C9CM01"/>
<dbReference type="Proteomes" id="UP000220034">
    <property type="component" value="Unassembled WGS sequence"/>
</dbReference>
<dbReference type="PRINTS" id="PR00413">
    <property type="entry name" value="HADHALOGNASE"/>
</dbReference>
<dbReference type="Pfam" id="PF00702">
    <property type="entry name" value="Hydrolase"/>
    <property type="match status" value="1"/>
</dbReference>
<name>A0A2C9CM01_9RHOB</name>
<proteinExistence type="inferred from homology"/>
<dbReference type="EMBL" id="OCTN01000001">
    <property type="protein sequence ID" value="SOH92293.1"/>
    <property type="molecule type" value="Genomic_DNA"/>
</dbReference>